<dbReference type="RefSeq" id="WP_091494237.1">
    <property type="nucleotide sequence ID" value="NZ_FODJ01000001.1"/>
</dbReference>
<keyword evidence="3" id="KW-0282">Flagellum</keyword>
<dbReference type="GO" id="GO:0016887">
    <property type="term" value="F:ATP hydrolysis activity"/>
    <property type="evidence" value="ECO:0007669"/>
    <property type="project" value="TreeGrafter"/>
</dbReference>
<dbReference type="InterPro" id="IPR050625">
    <property type="entry name" value="ParA/MinD_ATPase"/>
</dbReference>
<dbReference type="InterPro" id="IPR027417">
    <property type="entry name" value="P-loop_NTPase"/>
</dbReference>
<dbReference type="STRING" id="872970.SAMN04488134_101408"/>
<dbReference type="CDD" id="cd02038">
    <property type="entry name" value="FlhG-like"/>
    <property type="match status" value="1"/>
</dbReference>
<dbReference type="PANTHER" id="PTHR43384">
    <property type="entry name" value="SEPTUM SITE-DETERMINING PROTEIN MIND HOMOLOG, CHLOROPLASTIC-RELATED"/>
    <property type="match status" value="1"/>
</dbReference>
<dbReference type="SUPFAM" id="SSF52540">
    <property type="entry name" value="P-loop containing nucleoside triphosphate hydrolases"/>
    <property type="match status" value="1"/>
</dbReference>
<dbReference type="PANTHER" id="PTHR43384:SF4">
    <property type="entry name" value="CELLULOSE BIOSYNTHESIS PROTEIN BCSQ-RELATED"/>
    <property type="match status" value="1"/>
</dbReference>
<dbReference type="OrthoDB" id="9816297at2"/>
<name>A0A1H8HQ21_9BACI</name>
<reference evidence="3 4" key="1">
    <citation type="submission" date="2016-10" db="EMBL/GenBank/DDBJ databases">
        <authorList>
            <person name="de Groot N.N."/>
        </authorList>
    </citation>
    <scope>NUCLEOTIDE SEQUENCE [LARGE SCALE GENOMIC DNA]</scope>
    <source>
        <strain evidence="3 4">CGMCC 1.10434</strain>
    </source>
</reference>
<organism evidence="3 4">
    <name type="scientific">Amphibacillus marinus</name>
    <dbReference type="NCBI Taxonomy" id="872970"/>
    <lineage>
        <taxon>Bacteria</taxon>
        <taxon>Bacillati</taxon>
        <taxon>Bacillota</taxon>
        <taxon>Bacilli</taxon>
        <taxon>Bacillales</taxon>
        <taxon>Bacillaceae</taxon>
        <taxon>Amphibacillus</taxon>
    </lineage>
</organism>
<dbReference type="AlphaFoldDB" id="A0A1H8HQ21"/>
<keyword evidence="4" id="KW-1185">Reference proteome</keyword>
<protein>
    <submittedName>
        <fullName evidence="3">Flagellar biosynthesis protein FlhG</fullName>
    </submittedName>
</protein>
<dbReference type="InterPro" id="IPR033875">
    <property type="entry name" value="FlhG"/>
</dbReference>
<dbReference type="PIRSF" id="PIRSF003092">
    <property type="entry name" value="MinD"/>
    <property type="match status" value="1"/>
</dbReference>
<evidence type="ECO:0000313" key="3">
    <source>
        <dbReference type="EMBL" id="SEN58124.1"/>
    </source>
</evidence>
<accession>A0A1H8HQ21</accession>
<gene>
    <name evidence="3" type="ORF">SAMN04488134_101408</name>
</gene>
<dbReference type="GO" id="GO:0051782">
    <property type="term" value="P:negative regulation of cell division"/>
    <property type="evidence" value="ECO:0007669"/>
    <property type="project" value="TreeGrafter"/>
</dbReference>
<dbReference type="Gene3D" id="3.40.50.300">
    <property type="entry name" value="P-loop containing nucleotide triphosphate hydrolases"/>
    <property type="match status" value="1"/>
</dbReference>
<evidence type="ECO:0000256" key="1">
    <source>
        <dbReference type="ARBA" id="ARBA00022741"/>
    </source>
</evidence>
<dbReference type="GO" id="GO:0005524">
    <property type="term" value="F:ATP binding"/>
    <property type="evidence" value="ECO:0007669"/>
    <property type="project" value="UniProtKB-KW"/>
</dbReference>
<dbReference type="InterPro" id="IPR025501">
    <property type="entry name" value="MinD_FleN"/>
</dbReference>
<keyword evidence="3" id="KW-0966">Cell projection</keyword>
<dbReference type="Proteomes" id="UP000199300">
    <property type="component" value="Unassembled WGS sequence"/>
</dbReference>
<dbReference type="GO" id="GO:0005829">
    <property type="term" value="C:cytosol"/>
    <property type="evidence" value="ECO:0007669"/>
    <property type="project" value="TreeGrafter"/>
</dbReference>
<keyword evidence="1" id="KW-0547">Nucleotide-binding</keyword>
<dbReference type="Pfam" id="PF10609">
    <property type="entry name" value="ParA"/>
    <property type="match status" value="1"/>
</dbReference>
<proteinExistence type="predicted"/>
<dbReference type="GO" id="GO:0009898">
    <property type="term" value="C:cytoplasmic side of plasma membrane"/>
    <property type="evidence" value="ECO:0007669"/>
    <property type="project" value="TreeGrafter"/>
</dbReference>
<evidence type="ECO:0000256" key="2">
    <source>
        <dbReference type="ARBA" id="ARBA00022840"/>
    </source>
</evidence>
<evidence type="ECO:0000313" key="4">
    <source>
        <dbReference type="Proteomes" id="UP000199300"/>
    </source>
</evidence>
<dbReference type="EMBL" id="FODJ01000001">
    <property type="protein sequence ID" value="SEN58124.1"/>
    <property type="molecule type" value="Genomic_DNA"/>
</dbReference>
<keyword evidence="3" id="KW-0969">Cilium</keyword>
<sequence length="291" mass="32789">MYRDQAEQLRKNMQVNDKYSHGERATVISVISGKGGVGKSNVTLNFALTLGQQNKSVLIIDLDIGMGNIDILLGHQSRHSIVELFEQRLSIQDIIEHTPNNISYISGGSGLSTLFQMSEQKLSYFLDQFGWLLSSYDYIFLDMGAGVTSDSLSFILSADHCFVVTTPEPTAMMDAYAMMKHVHQQNKELPFYLLINRAESIREGRKALARLQAVSERFLGKSIEYLGILLYDKVVSRAVIKQVPFTRFAPNASVSKQLKQIVSVYLSESQPANQKVEHTFIAKFKSFFTER</sequence>
<keyword evidence="2" id="KW-0067">ATP-binding</keyword>
<dbReference type="InterPro" id="IPR033756">
    <property type="entry name" value="YlxH/NBP35"/>
</dbReference>